<protein>
    <submittedName>
        <fullName evidence="2">Uncharacterized protein</fullName>
    </submittedName>
</protein>
<evidence type="ECO:0000256" key="1">
    <source>
        <dbReference type="SAM" id="Phobius"/>
    </source>
</evidence>
<keyword evidence="1" id="KW-1133">Transmembrane helix</keyword>
<dbReference type="RefSeq" id="WP_202014679.1">
    <property type="nucleotide sequence ID" value="NZ_JAERRB010000012.1"/>
</dbReference>
<reference evidence="2 3" key="1">
    <citation type="submission" date="2021-01" db="EMBL/GenBank/DDBJ databases">
        <title>Chryseolinea sp. Jin1 Genome sequencing and assembly.</title>
        <authorList>
            <person name="Kim I."/>
        </authorList>
    </citation>
    <scope>NUCLEOTIDE SEQUENCE [LARGE SCALE GENOMIC DNA]</scope>
    <source>
        <strain evidence="2 3">Jin1</strain>
    </source>
</reference>
<dbReference type="Proteomes" id="UP000613030">
    <property type="component" value="Unassembled WGS sequence"/>
</dbReference>
<proteinExistence type="predicted"/>
<evidence type="ECO:0000313" key="3">
    <source>
        <dbReference type="Proteomes" id="UP000613030"/>
    </source>
</evidence>
<keyword evidence="3" id="KW-1185">Reference proteome</keyword>
<feature type="transmembrane region" description="Helical" evidence="1">
    <location>
        <begin position="6"/>
        <end position="27"/>
    </location>
</feature>
<dbReference type="EMBL" id="JAERRB010000012">
    <property type="protein sequence ID" value="MBL0744792.1"/>
    <property type="molecule type" value="Genomic_DNA"/>
</dbReference>
<keyword evidence="1" id="KW-0472">Membrane</keyword>
<keyword evidence="1" id="KW-0812">Transmembrane</keyword>
<name>A0ABS1KZX4_9BACT</name>
<comment type="caution">
    <text evidence="2">The sequence shown here is derived from an EMBL/GenBank/DDBJ whole genome shotgun (WGS) entry which is preliminary data.</text>
</comment>
<gene>
    <name evidence="2" type="ORF">JI741_26395</name>
</gene>
<organism evidence="2 3">
    <name type="scientific">Chryseolinea lacunae</name>
    <dbReference type="NCBI Taxonomy" id="2801331"/>
    <lineage>
        <taxon>Bacteria</taxon>
        <taxon>Pseudomonadati</taxon>
        <taxon>Bacteroidota</taxon>
        <taxon>Cytophagia</taxon>
        <taxon>Cytophagales</taxon>
        <taxon>Fulvivirgaceae</taxon>
        <taxon>Chryseolinea</taxon>
    </lineage>
</organism>
<evidence type="ECO:0000313" key="2">
    <source>
        <dbReference type="EMBL" id="MBL0744792.1"/>
    </source>
</evidence>
<accession>A0ABS1KZX4</accession>
<sequence length="206" mass="23664">MNLPMLSITKIILIVAGALVLVAFVFTRWMARRVKRKHQELVLRKFKTMESMLQRLSSGEDVSADETLALASDPALRNAVFKSLDVYGRRDLFPDEYFTHEKGAESFLVEWLEFPTELDKAPDEIEFVTKVTVMAPDVVDYFVFQYRTYAPHWAARYQWMLGVAGPYQTNSGPYDVPVKVFSRFNAVDTITPEAEVAWVHEHVNLP</sequence>